<keyword evidence="5" id="KW-1185">Reference proteome</keyword>
<dbReference type="InterPro" id="IPR013087">
    <property type="entry name" value="Znf_C2H2_type"/>
</dbReference>
<dbReference type="InterPro" id="IPR036236">
    <property type="entry name" value="Znf_C2H2_sf"/>
</dbReference>
<evidence type="ECO:0000313" key="5">
    <source>
        <dbReference type="Proteomes" id="UP000887568"/>
    </source>
</evidence>
<feature type="region of interest" description="Disordered" evidence="2">
    <location>
        <begin position="1"/>
        <end position="50"/>
    </location>
</feature>
<dbReference type="Gene3D" id="3.30.160.60">
    <property type="entry name" value="Classic Zinc Finger"/>
    <property type="match status" value="1"/>
</dbReference>
<dbReference type="Proteomes" id="UP000887568">
    <property type="component" value="Unplaced"/>
</dbReference>
<sequence>MPGKDKMGEKEEKRKEEKDKTGEKTEKRKEEKGKKEKKKEKRPPPYECKECPFEYQQRQSLQRHMATEHGPKLYAWRLVCGLKTVRKDNLRCHYRQEHPERFDEVDGIALETEKERAARDQGERAATSSQDETVPEQKRPTAEAPRRWVEVRLTKEVGEGVVAGEATVRLPGRG</sequence>
<keyword evidence="1" id="KW-0479">Metal-binding</keyword>
<accession>A0A914ASC6</accession>
<dbReference type="SUPFAM" id="SSF57667">
    <property type="entry name" value="beta-beta-alpha zinc fingers"/>
    <property type="match status" value="1"/>
</dbReference>
<dbReference type="Pfam" id="PF00096">
    <property type="entry name" value="zf-C2H2"/>
    <property type="match status" value="1"/>
</dbReference>
<feature type="compositionally biased region" description="Basic and acidic residues" evidence="2">
    <location>
        <begin position="114"/>
        <end position="123"/>
    </location>
</feature>
<feature type="region of interest" description="Disordered" evidence="2">
    <location>
        <begin position="114"/>
        <end position="147"/>
    </location>
</feature>
<feature type="domain" description="C2H2-type" evidence="3">
    <location>
        <begin position="46"/>
        <end position="73"/>
    </location>
</feature>
<feature type="compositionally biased region" description="Basic and acidic residues" evidence="2">
    <location>
        <begin position="135"/>
        <end position="147"/>
    </location>
</feature>
<organism evidence="4 5">
    <name type="scientific">Patiria miniata</name>
    <name type="common">Bat star</name>
    <name type="synonym">Asterina miniata</name>
    <dbReference type="NCBI Taxonomy" id="46514"/>
    <lineage>
        <taxon>Eukaryota</taxon>
        <taxon>Metazoa</taxon>
        <taxon>Echinodermata</taxon>
        <taxon>Eleutherozoa</taxon>
        <taxon>Asterozoa</taxon>
        <taxon>Asteroidea</taxon>
        <taxon>Valvatacea</taxon>
        <taxon>Valvatida</taxon>
        <taxon>Asterinidae</taxon>
        <taxon>Patiria</taxon>
    </lineage>
</organism>
<dbReference type="RefSeq" id="XP_038066563.1">
    <property type="nucleotide sequence ID" value="XM_038210635.1"/>
</dbReference>
<dbReference type="SMART" id="SM00355">
    <property type="entry name" value="ZnF_C2H2"/>
    <property type="match status" value="2"/>
</dbReference>
<dbReference type="EnsemblMetazoa" id="XM_038210635.1">
    <property type="protein sequence ID" value="XP_038066563.1"/>
    <property type="gene ID" value="LOC119736622"/>
</dbReference>
<evidence type="ECO:0000259" key="3">
    <source>
        <dbReference type="PROSITE" id="PS50157"/>
    </source>
</evidence>
<proteinExistence type="predicted"/>
<dbReference type="PROSITE" id="PS00028">
    <property type="entry name" value="ZINC_FINGER_C2H2_1"/>
    <property type="match status" value="1"/>
</dbReference>
<evidence type="ECO:0000313" key="4">
    <source>
        <dbReference type="EnsemblMetazoa" id="XP_038066563.1"/>
    </source>
</evidence>
<evidence type="ECO:0000256" key="2">
    <source>
        <dbReference type="SAM" id="MobiDB-lite"/>
    </source>
</evidence>
<keyword evidence="1" id="KW-0863">Zinc-finger</keyword>
<reference evidence="4" key="1">
    <citation type="submission" date="2022-11" db="UniProtKB">
        <authorList>
            <consortium name="EnsemblMetazoa"/>
        </authorList>
    </citation>
    <scope>IDENTIFICATION</scope>
</reference>
<protein>
    <recommendedName>
        <fullName evidence="3">C2H2-type domain-containing protein</fullName>
    </recommendedName>
</protein>
<dbReference type="GO" id="GO:0008270">
    <property type="term" value="F:zinc ion binding"/>
    <property type="evidence" value="ECO:0007669"/>
    <property type="project" value="UniProtKB-KW"/>
</dbReference>
<dbReference type="OrthoDB" id="6629761at2759"/>
<dbReference type="GeneID" id="119736622"/>
<name>A0A914ASC6_PATMI</name>
<evidence type="ECO:0000256" key="1">
    <source>
        <dbReference type="PROSITE-ProRule" id="PRU00042"/>
    </source>
</evidence>
<feature type="compositionally biased region" description="Basic and acidic residues" evidence="2">
    <location>
        <begin position="1"/>
        <end position="34"/>
    </location>
</feature>
<dbReference type="PROSITE" id="PS50157">
    <property type="entry name" value="ZINC_FINGER_C2H2_2"/>
    <property type="match status" value="1"/>
</dbReference>
<dbReference type="AlphaFoldDB" id="A0A914ASC6"/>
<keyword evidence="1" id="KW-0862">Zinc</keyword>